<evidence type="ECO:0000256" key="1">
    <source>
        <dbReference type="SAM" id="MobiDB-lite"/>
    </source>
</evidence>
<evidence type="ECO:0000313" key="4">
    <source>
        <dbReference type="Proteomes" id="UP001281410"/>
    </source>
</evidence>
<dbReference type="GO" id="GO:0003676">
    <property type="term" value="F:nucleic acid binding"/>
    <property type="evidence" value="ECO:0007669"/>
    <property type="project" value="InterPro"/>
</dbReference>
<dbReference type="PANTHER" id="PTHR33116:SF75">
    <property type="entry name" value="RIBONUCLEASE H PROTEIN"/>
    <property type="match status" value="1"/>
</dbReference>
<reference evidence="3" key="1">
    <citation type="journal article" date="2023" name="Plant J.">
        <title>Genome sequences and population genomics provide insights into the demographic history, inbreeding, and mutation load of two 'living fossil' tree species of Dipteronia.</title>
        <authorList>
            <person name="Feng Y."/>
            <person name="Comes H.P."/>
            <person name="Chen J."/>
            <person name="Zhu S."/>
            <person name="Lu R."/>
            <person name="Zhang X."/>
            <person name="Li P."/>
            <person name="Qiu J."/>
            <person name="Olsen K.M."/>
            <person name="Qiu Y."/>
        </authorList>
    </citation>
    <scope>NUCLEOTIDE SEQUENCE</scope>
    <source>
        <strain evidence="3">NBL</strain>
    </source>
</reference>
<evidence type="ECO:0000259" key="2">
    <source>
        <dbReference type="PROSITE" id="PS50879"/>
    </source>
</evidence>
<dbReference type="PANTHER" id="PTHR33116">
    <property type="entry name" value="REVERSE TRANSCRIPTASE ZINC-BINDING DOMAIN-CONTAINING PROTEIN-RELATED-RELATED"/>
    <property type="match status" value="1"/>
</dbReference>
<evidence type="ECO:0000313" key="3">
    <source>
        <dbReference type="EMBL" id="KAK3218927.1"/>
    </source>
</evidence>
<dbReference type="Gene3D" id="3.30.420.10">
    <property type="entry name" value="Ribonuclease H-like superfamily/Ribonuclease H"/>
    <property type="match status" value="1"/>
</dbReference>
<proteinExistence type="predicted"/>
<sequence>MPDDRPCPKSVHIVEGSWSFYILIDKKESPVTFDWLVETMGLQVEAPVPERTYDFSEVENISNYVESGEEYGLLEACRSPSSSESEWGHFWKSGMLRGESSNLKSKGKSCSGLNESLPGKGLQKFYEANSSPSNPQGSPTRNGTDDVVLTGSNHISNGMEETTHGVQIEVGRDDAVTGNGNGDEVWNLEVEVAKVIEFGVALGFDFHGKEIEIGEVIAQMENEDLRRLARDVDRVISKLGGSWLTRGMGEDAEGASGVPCCLSDHNPIVISESGEIGEPPPFWFLNWWLEEKYMMNDAMRGWSNCAVTGSKGFLLFSKAKAAKARLMNGIKARKLTATKPQELEMKLEAVDSKAVLEGWLRKKMNVIIGESQMAFVKDRQIIDIFVLEEEIIHKWKNEKEGGELQAQFGLEKGLRQGDPLSPFLFNIVVEGLNCLLKKAANMGLMEDDTILFIKPRMDYLLNAKRLLRCFELVSGLKGFPLGGKPGCKMFWNSLVDKIEKRLAPWKRKFLSKGGRLVLIKTFISSMPTYFLSVFKISVGVALRIGKLQRDFLLGNGVLKRKIHTIRRHFPDSIAWTANSKGLFSVGSFRRALEYTGYHNSKVNEWLEGWMGLCPAFKSERVWCSLFYAIVWTIWEARNHLVFEGKVPNVEHVADLVRFRIVWWFKHLGRGSQDLVQSLLLNIKDLCVESNKINDKRIKDWIPRDKDKLKFNVHGSVRGKPGPEGIGGVLRDSNGKVLCLFSKFMGVTDSNTAELWAIKKAVQLCTENPKLRGRDVEVVSDSKVAVS</sequence>
<dbReference type="InterPro" id="IPR002156">
    <property type="entry name" value="RNaseH_domain"/>
</dbReference>
<dbReference type="SUPFAM" id="SSF53098">
    <property type="entry name" value="Ribonuclease H-like"/>
    <property type="match status" value="1"/>
</dbReference>
<organism evidence="3 4">
    <name type="scientific">Dipteronia sinensis</name>
    <dbReference type="NCBI Taxonomy" id="43782"/>
    <lineage>
        <taxon>Eukaryota</taxon>
        <taxon>Viridiplantae</taxon>
        <taxon>Streptophyta</taxon>
        <taxon>Embryophyta</taxon>
        <taxon>Tracheophyta</taxon>
        <taxon>Spermatophyta</taxon>
        <taxon>Magnoliopsida</taxon>
        <taxon>eudicotyledons</taxon>
        <taxon>Gunneridae</taxon>
        <taxon>Pentapetalae</taxon>
        <taxon>rosids</taxon>
        <taxon>malvids</taxon>
        <taxon>Sapindales</taxon>
        <taxon>Sapindaceae</taxon>
        <taxon>Hippocastanoideae</taxon>
        <taxon>Acereae</taxon>
        <taxon>Dipteronia</taxon>
    </lineage>
</organism>
<dbReference type="EMBL" id="JANJYJ010000004">
    <property type="protein sequence ID" value="KAK3218927.1"/>
    <property type="molecule type" value="Genomic_DNA"/>
</dbReference>
<dbReference type="AlphaFoldDB" id="A0AAE0AIZ4"/>
<dbReference type="CDD" id="cd06222">
    <property type="entry name" value="RNase_H_like"/>
    <property type="match status" value="1"/>
</dbReference>
<keyword evidence="4" id="KW-1185">Reference proteome</keyword>
<dbReference type="Proteomes" id="UP001281410">
    <property type="component" value="Unassembled WGS sequence"/>
</dbReference>
<dbReference type="InterPro" id="IPR012337">
    <property type="entry name" value="RNaseH-like_sf"/>
</dbReference>
<dbReference type="Pfam" id="PF13456">
    <property type="entry name" value="RVT_3"/>
    <property type="match status" value="1"/>
</dbReference>
<feature type="domain" description="RNase H type-1" evidence="2">
    <location>
        <begin position="704"/>
        <end position="786"/>
    </location>
</feature>
<dbReference type="InterPro" id="IPR044730">
    <property type="entry name" value="RNase_H-like_dom_plant"/>
</dbReference>
<comment type="caution">
    <text evidence="3">The sequence shown here is derived from an EMBL/GenBank/DDBJ whole genome shotgun (WGS) entry which is preliminary data.</text>
</comment>
<gene>
    <name evidence="3" type="ORF">Dsin_012897</name>
</gene>
<dbReference type="PROSITE" id="PS50879">
    <property type="entry name" value="RNASE_H_1"/>
    <property type="match status" value="1"/>
</dbReference>
<dbReference type="GO" id="GO:0004523">
    <property type="term" value="F:RNA-DNA hybrid ribonuclease activity"/>
    <property type="evidence" value="ECO:0007669"/>
    <property type="project" value="InterPro"/>
</dbReference>
<dbReference type="InterPro" id="IPR036397">
    <property type="entry name" value="RNaseH_sf"/>
</dbReference>
<accession>A0AAE0AIZ4</accession>
<feature type="compositionally biased region" description="Polar residues" evidence="1">
    <location>
        <begin position="128"/>
        <end position="142"/>
    </location>
</feature>
<protein>
    <recommendedName>
        <fullName evidence="2">RNase H type-1 domain-containing protein</fullName>
    </recommendedName>
</protein>
<feature type="region of interest" description="Disordered" evidence="1">
    <location>
        <begin position="123"/>
        <end position="148"/>
    </location>
</feature>
<name>A0AAE0AIZ4_9ROSI</name>